<dbReference type="Pfam" id="PF12679">
    <property type="entry name" value="ABC2_membrane_2"/>
    <property type="match status" value="1"/>
</dbReference>
<dbReference type="STRING" id="86416.Clopa_1715"/>
<feature type="transmembrane region" description="Helical" evidence="1">
    <location>
        <begin position="101"/>
        <end position="130"/>
    </location>
</feature>
<sequence length="250" mass="28749">MTKILRNEIEKYFRYRWIIYFLSIAFSAIVLNLIRTISDNSNYQYLNLIAQSITSTNLESGLMALVIPIITIVISNSIVAEDYESGTMKFLIISPITRIEVLFGKFLSIVLILLINIITVFILVSIMSGFLAHNYQGIFSQRYLVLLGKYILISISIIPIILGSILIALLLDKFEKSVTLSIVIFFIFYIIDNLFSGIKFFSISYEIINLMFITGTNQLLIYKSLIFSILYSLIIMIINIITIKRKDFWI</sequence>
<feature type="transmembrane region" description="Helical" evidence="1">
    <location>
        <begin position="12"/>
        <end position="34"/>
    </location>
</feature>
<dbReference type="GO" id="GO:0140359">
    <property type="term" value="F:ABC-type transporter activity"/>
    <property type="evidence" value="ECO:0007669"/>
    <property type="project" value="InterPro"/>
</dbReference>
<evidence type="ECO:0000313" key="2">
    <source>
        <dbReference type="EMBL" id="AGK96636.1"/>
    </source>
</evidence>
<protein>
    <recommendedName>
        <fullName evidence="4">ABC-type transport system involved in multi-copper enzyme maturation, permease component</fullName>
    </recommendedName>
</protein>
<dbReference type="PANTHER" id="PTHR37305">
    <property type="entry name" value="INTEGRAL MEMBRANE PROTEIN-RELATED"/>
    <property type="match status" value="1"/>
</dbReference>
<dbReference type="KEGG" id="cpas:Clopa_1715"/>
<name>R4K4J4_CLOPA</name>
<keyword evidence="1" id="KW-1133">Transmembrane helix</keyword>
<accession>R4K4J4</accession>
<gene>
    <name evidence="2" type="ORF">Clopa_1715</name>
</gene>
<feature type="transmembrane region" description="Helical" evidence="1">
    <location>
        <begin position="178"/>
        <end position="201"/>
    </location>
</feature>
<dbReference type="Proteomes" id="UP000013523">
    <property type="component" value="Chromosome"/>
</dbReference>
<dbReference type="PANTHER" id="PTHR37305:SF1">
    <property type="entry name" value="MEMBRANE PROTEIN"/>
    <property type="match status" value="1"/>
</dbReference>
<evidence type="ECO:0000256" key="1">
    <source>
        <dbReference type="SAM" id="Phobius"/>
    </source>
</evidence>
<dbReference type="AlphaFoldDB" id="R4K4J4"/>
<feature type="transmembrane region" description="Helical" evidence="1">
    <location>
        <begin position="62"/>
        <end position="80"/>
    </location>
</feature>
<dbReference type="GO" id="GO:0005886">
    <property type="term" value="C:plasma membrane"/>
    <property type="evidence" value="ECO:0007669"/>
    <property type="project" value="UniProtKB-SubCell"/>
</dbReference>
<dbReference type="eggNOG" id="COG1277">
    <property type="taxonomic scope" value="Bacteria"/>
</dbReference>
<proteinExistence type="predicted"/>
<dbReference type="EMBL" id="CP003261">
    <property type="protein sequence ID" value="AGK96636.1"/>
    <property type="molecule type" value="Genomic_DNA"/>
</dbReference>
<keyword evidence="1" id="KW-0812">Transmembrane</keyword>
<keyword evidence="3" id="KW-1185">Reference proteome</keyword>
<dbReference type="HOGENOM" id="CLU_1109908_0_0_9"/>
<dbReference type="RefSeq" id="WP_015614955.1">
    <property type="nucleotide sequence ID" value="NC_021182.1"/>
</dbReference>
<evidence type="ECO:0008006" key="4">
    <source>
        <dbReference type="Google" id="ProtNLM"/>
    </source>
</evidence>
<feature type="transmembrane region" description="Helical" evidence="1">
    <location>
        <begin position="221"/>
        <end position="241"/>
    </location>
</feature>
<keyword evidence="1" id="KW-0472">Membrane</keyword>
<reference evidence="2 3" key="1">
    <citation type="submission" date="2012-01" db="EMBL/GenBank/DDBJ databases">
        <title>Complete sequence of chromosome of Clostridium pasteurianum BC1.</title>
        <authorList>
            <consortium name="US DOE Joint Genome Institute"/>
            <person name="Lucas S."/>
            <person name="Han J."/>
            <person name="Lapidus A."/>
            <person name="Cheng J.-F."/>
            <person name="Goodwin L."/>
            <person name="Pitluck S."/>
            <person name="Peters L."/>
            <person name="Mikhailova N."/>
            <person name="Teshima H."/>
            <person name="Detter J.C."/>
            <person name="Han C."/>
            <person name="Tapia R."/>
            <person name="Land M."/>
            <person name="Hauser L."/>
            <person name="Kyrpides N."/>
            <person name="Ivanova N."/>
            <person name="Pagani I."/>
            <person name="Dunn J."/>
            <person name="Taghavi S."/>
            <person name="Francis A."/>
            <person name="van der Lelie D."/>
            <person name="Woyke T."/>
        </authorList>
    </citation>
    <scope>NUCLEOTIDE SEQUENCE [LARGE SCALE GENOMIC DNA]</scope>
    <source>
        <strain evidence="2 3">BC1</strain>
    </source>
</reference>
<evidence type="ECO:0000313" key="3">
    <source>
        <dbReference type="Proteomes" id="UP000013523"/>
    </source>
</evidence>
<feature type="transmembrane region" description="Helical" evidence="1">
    <location>
        <begin position="150"/>
        <end position="171"/>
    </location>
</feature>
<dbReference type="PATRIC" id="fig|86416.3.peg.1690"/>
<organism evidence="2 3">
    <name type="scientific">Clostridium pasteurianum BC1</name>
    <dbReference type="NCBI Taxonomy" id="86416"/>
    <lineage>
        <taxon>Bacteria</taxon>
        <taxon>Bacillati</taxon>
        <taxon>Bacillota</taxon>
        <taxon>Clostridia</taxon>
        <taxon>Eubacteriales</taxon>
        <taxon>Clostridiaceae</taxon>
        <taxon>Clostridium</taxon>
    </lineage>
</organism>